<dbReference type="SUPFAM" id="SSF50249">
    <property type="entry name" value="Nucleic acid-binding proteins"/>
    <property type="match status" value="1"/>
</dbReference>
<dbReference type="AlphaFoldDB" id="A0ABD3C1C5"/>
<feature type="domain" description="Replication factor A C-terminal" evidence="2">
    <location>
        <begin position="41"/>
        <end position="151"/>
    </location>
</feature>
<protein>
    <recommendedName>
        <fullName evidence="2">Replication factor A C-terminal domain-containing protein</fullName>
    </recommendedName>
</protein>
<dbReference type="Gene3D" id="2.40.50.140">
    <property type="entry name" value="Nucleic acid-binding proteins"/>
    <property type="match status" value="1"/>
</dbReference>
<sequence length="265" mass="30997">MADNQVFDPEFEEIFEAFSQRTAQVRSVNYLKMMRQEGLFWLHGTINVVDTDREFWHLSCMMCARRVWRGEDGLMPCVYCGYVNHYDDYRYNLEVEFVDEFGSAWLVLSHEASTRLIGRSVEDVIGFQGAPVTRLPEWIVENLEGREAVFEVVKTHEEDVHVFDCLRLSIDELILEECEDNYYPHGVQEEVSRPEFSTMKHRGPKPGPRHFTARKSEEDWDNQSKVTERGENDQEVYRDLPVYVGEPSGVNDPDATQASKRRRTE</sequence>
<organism evidence="3 4">
    <name type="scientific">Castilleja foliolosa</name>
    <dbReference type="NCBI Taxonomy" id="1961234"/>
    <lineage>
        <taxon>Eukaryota</taxon>
        <taxon>Viridiplantae</taxon>
        <taxon>Streptophyta</taxon>
        <taxon>Embryophyta</taxon>
        <taxon>Tracheophyta</taxon>
        <taxon>Spermatophyta</taxon>
        <taxon>Magnoliopsida</taxon>
        <taxon>eudicotyledons</taxon>
        <taxon>Gunneridae</taxon>
        <taxon>Pentapetalae</taxon>
        <taxon>asterids</taxon>
        <taxon>lamiids</taxon>
        <taxon>Lamiales</taxon>
        <taxon>Orobanchaceae</taxon>
        <taxon>Pedicularideae</taxon>
        <taxon>Castillejinae</taxon>
        <taxon>Castilleja</taxon>
    </lineage>
</organism>
<feature type="compositionally biased region" description="Basic residues" evidence="1">
    <location>
        <begin position="199"/>
        <end position="213"/>
    </location>
</feature>
<evidence type="ECO:0000313" key="3">
    <source>
        <dbReference type="EMBL" id="KAL3622961.1"/>
    </source>
</evidence>
<dbReference type="InterPro" id="IPR013955">
    <property type="entry name" value="Rep_factor-A_C"/>
</dbReference>
<proteinExistence type="predicted"/>
<comment type="caution">
    <text evidence="3">The sequence shown here is derived from an EMBL/GenBank/DDBJ whole genome shotgun (WGS) entry which is preliminary data.</text>
</comment>
<gene>
    <name evidence="3" type="ORF">CASFOL_033261</name>
</gene>
<evidence type="ECO:0000256" key="1">
    <source>
        <dbReference type="SAM" id="MobiDB-lite"/>
    </source>
</evidence>
<keyword evidence="4" id="KW-1185">Reference proteome</keyword>
<accession>A0ABD3C1C5</accession>
<name>A0ABD3C1C5_9LAMI</name>
<dbReference type="Pfam" id="PF08646">
    <property type="entry name" value="Rep_fac-A_C"/>
    <property type="match status" value="1"/>
</dbReference>
<reference evidence="4" key="1">
    <citation type="journal article" date="2024" name="IScience">
        <title>Strigolactones Initiate the Formation of Haustorium-like Structures in Castilleja.</title>
        <authorList>
            <person name="Buerger M."/>
            <person name="Peterson D."/>
            <person name="Chory J."/>
        </authorList>
    </citation>
    <scope>NUCLEOTIDE SEQUENCE [LARGE SCALE GENOMIC DNA]</scope>
</reference>
<feature type="compositionally biased region" description="Basic and acidic residues" evidence="1">
    <location>
        <begin position="226"/>
        <end position="238"/>
    </location>
</feature>
<dbReference type="InterPro" id="IPR012340">
    <property type="entry name" value="NA-bd_OB-fold"/>
</dbReference>
<dbReference type="Proteomes" id="UP001632038">
    <property type="component" value="Unassembled WGS sequence"/>
</dbReference>
<evidence type="ECO:0000313" key="4">
    <source>
        <dbReference type="Proteomes" id="UP001632038"/>
    </source>
</evidence>
<evidence type="ECO:0000259" key="2">
    <source>
        <dbReference type="Pfam" id="PF08646"/>
    </source>
</evidence>
<dbReference type="EMBL" id="JAVIJP010000055">
    <property type="protein sequence ID" value="KAL3622961.1"/>
    <property type="molecule type" value="Genomic_DNA"/>
</dbReference>
<feature type="region of interest" description="Disordered" evidence="1">
    <location>
        <begin position="192"/>
        <end position="265"/>
    </location>
</feature>